<dbReference type="SUPFAM" id="SSF54909">
    <property type="entry name" value="Dimeric alpha+beta barrel"/>
    <property type="match status" value="1"/>
</dbReference>
<dbReference type="SUPFAM" id="SSF46785">
    <property type="entry name" value="Winged helix' DNA-binding domain"/>
    <property type="match status" value="1"/>
</dbReference>
<dbReference type="GO" id="GO:0006355">
    <property type="term" value="P:regulation of DNA-templated transcription"/>
    <property type="evidence" value="ECO:0007669"/>
    <property type="project" value="UniProtKB-ARBA"/>
</dbReference>
<dbReference type="InterPro" id="IPR036388">
    <property type="entry name" value="WH-like_DNA-bd_sf"/>
</dbReference>
<dbReference type="EMBL" id="CP016619">
    <property type="protein sequence ID" value="ANY84047.1"/>
    <property type="molecule type" value="Genomic_DNA"/>
</dbReference>
<dbReference type="RefSeq" id="WP_099514978.1">
    <property type="nucleotide sequence ID" value="NZ_CP016619.1"/>
</dbReference>
<dbReference type="FunFam" id="1.10.10.10:FF:000186">
    <property type="entry name" value="AsnC family transcriptional regulator"/>
    <property type="match status" value="1"/>
</dbReference>
<dbReference type="GO" id="GO:0043565">
    <property type="term" value="F:sequence-specific DNA binding"/>
    <property type="evidence" value="ECO:0007669"/>
    <property type="project" value="InterPro"/>
</dbReference>
<keyword evidence="1" id="KW-0805">Transcription regulation</keyword>
<dbReference type="InterPro" id="IPR011008">
    <property type="entry name" value="Dimeric_a/b-barrel"/>
</dbReference>
<reference evidence="5" key="1">
    <citation type="submission" date="2016-07" db="EMBL/GenBank/DDBJ databases">
        <title>Microvirga ossetica sp. nov. a new species of rhizobia isolated from root nodules of the legume species Vicia alpestris Steven originated from North Ossetia region in the Caucasus.</title>
        <authorList>
            <person name="Safronova V.I."/>
            <person name="Kuznetsova I.G."/>
            <person name="Sazanova A.L."/>
            <person name="Belimov A."/>
            <person name="Andronov E."/>
            <person name="Osledkin Y.S."/>
            <person name="Onishchuk O.P."/>
            <person name="Kurchak O.N."/>
            <person name="Shaposhnikov A.I."/>
            <person name="Willems A."/>
            <person name="Tikhonovich I.A."/>
        </authorList>
    </citation>
    <scope>NUCLEOTIDE SEQUENCE [LARGE SCALE GENOMIC DNA]</scope>
    <source>
        <strain evidence="5">V5/3M</strain>
        <plasmid evidence="5">unnamed2</plasmid>
    </source>
</reference>
<dbReference type="PRINTS" id="PR00033">
    <property type="entry name" value="HTHASNC"/>
</dbReference>
<proteinExistence type="predicted"/>
<dbReference type="OrthoDB" id="166264at2"/>
<dbReference type="SMART" id="SM00344">
    <property type="entry name" value="HTH_ASNC"/>
    <property type="match status" value="1"/>
</dbReference>
<dbReference type="InterPro" id="IPR000485">
    <property type="entry name" value="AsnC-type_HTH_dom"/>
</dbReference>
<dbReference type="AlphaFoldDB" id="A0A1B2EVQ4"/>
<keyword evidence="5" id="KW-0614">Plasmid</keyword>
<dbReference type="InterPro" id="IPR019885">
    <property type="entry name" value="Tscrpt_reg_HTH_AsnC-type_CS"/>
</dbReference>
<dbReference type="PANTHER" id="PTHR30154">
    <property type="entry name" value="LEUCINE-RESPONSIVE REGULATORY PROTEIN"/>
    <property type="match status" value="1"/>
</dbReference>
<dbReference type="PROSITE" id="PS00519">
    <property type="entry name" value="HTH_ASNC_1"/>
    <property type="match status" value="1"/>
</dbReference>
<organism evidence="5">
    <name type="scientific">Microvirga ossetica</name>
    <dbReference type="NCBI Taxonomy" id="1882682"/>
    <lineage>
        <taxon>Bacteria</taxon>
        <taxon>Pseudomonadati</taxon>
        <taxon>Pseudomonadota</taxon>
        <taxon>Alphaproteobacteria</taxon>
        <taxon>Hyphomicrobiales</taxon>
        <taxon>Methylobacteriaceae</taxon>
        <taxon>Microvirga</taxon>
    </lineage>
</organism>
<accession>A0A1B2EVQ4</accession>
<dbReference type="InterPro" id="IPR019887">
    <property type="entry name" value="Tscrpt_reg_AsnC/Lrp_C"/>
</dbReference>
<sequence>MKRLRFQTGPLDATDAIIVRALARDARTAMSELAREVGMSAPSITERVRRLEEAGVIRGYQAVVDPAALGLVLAVHIRIRPMPGLLAKVADVLRGLDPIIECDRVTGEDCFIAKAYVRDVAELEALIDEINPHAMTTTSIIQSSPVKRRMPPIKGEGTRG</sequence>
<dbReference type="InterPro" id="IPR019888">
    <property type="entry name" value="Tscrpt_reg_AsnC-like"/>
</dbReference>
<evidence type="ECO:0000256" key="2">
    <source>
        <dbReference type="ARBA" id="ARBA00023125"/>
    </source>
</evidence>
<dbReference type="PANTHER" id="PTHR30154:SF53">
    <property type="entry name" value="HTH-TYPE TRANSCRIPTIONAL REGULATOR LRPC"/>
    <property type="match status" value="1"/>
</dbReference>
<feature type="domain" description="HTH asnC-type" evidence="4">
    <location>
        <begin position="11"/>
        <end position="72"/>
    </location>
</feature>
<dbReference type="InterPro" id="IPR036390">
    <property type="entry name" value="WH_DNA-bd_sf"/>
</dbReference>
<evidence type="ECO:0000256" key="1">
    <source>
        <dbReference type="ARBA" id="ARBA00023015"/>
    </source>
</evidence>
<gene>
    <name evidence="5" type="ORF">BB934_37950</name>
</gene>
<dbReference type="CDD" id="cd00090">
    <property type="entry name" value="HTH_ARSR"/>
    <property type="match status" value="1"/>
</dbReference>
<evidence type="ECO:0000256" key="3">
    <source>
        <dbReference type="ARBA" id="ARBA00023163"/>
    </source>
</evidence>
<geneLocation type="plasmid" evidence="5">
    <name>unnamed2</name>
</geneLocation>
<dbReference type="KEGG" id="moc:BB934_37950"/>
<dbReference type="Gene3D" id="1.10.10.10">
    <property type="entry name" value="Winged helix-like DNA-binding domain superfamily/Winged helix DNA-binding domain"/>
    <property type="match status" value="1"/>
</dbReference>
<dbReference type="PROSITE" id="PS50956">
    <property type="entry name" value="HTH_ASNC_2"/>
    <property type="match status" value="1"/>
</dbReference>
<dbReference type="GO" id="GO:0005829">
    <property type="term" value="C:cytosol"/>
    <property type="evidence" value="ECO:0007669"/>
    <property type="project" value="TreeGrafter"/>
</dbReference>
<dbReference type="Gene3D" id="3.30.70.920">
    <property type="match status" value="1"/>
</dbReference>
<evidence type="ECO:0000259" key="4">
    <source>
        <dbReference type="PROSITE" id="PS50956"/>
    </source>
</evidence>
<dbReference type="Pfam" id="PF01037">
    <property type="entry name" value="AsnC_trans_reg"/>
    <property type="match status" value="1"/>
</dbReference>
<evidence type="ECO:0000313" key="5">
    <source>
        <dbReference type="EMBL" id="ANY84047.1"/>
    </source>
</evidence>
<dbReference type="InterPro" id="IPR011991">
    <property type="entry name" value="ArsR-like_HTH"/>
</dbReference>
<dbReference type="Pfam" id="PF13412">
    <property type="entry name" value="HTH_24"/>
    <property type="match status" value="1"/>
</dbReference>
<keyword evidence="3" id="KW-0804">Transcription</keyword>
<dbReference type="GO" id="GO:0043200">
    <property type="term" value="P:response to amino acid"/>
    <property type="evidence" value="ECO:0007669"/>
    <property type="project" value="TreeGrafter"/>
</dbReference>
<keyword evidence="2" id="KW-0238">DNA-binding</keyword>
<name>A0A1B2EVQ4_9HYPH</name>
<protein>
    <submittedName>
        <fullName evidence="5">AsnC family transcriptional regulator</fullName>
    </submittedName>
</protein>